<dbReference type="STRING" id="403673.A0A177WTM2"/>
<dbReference type="VEuPathDB" id="FungiDB:BDEG_26845"/>
<feature type="compositionally biased region" description="Polar residues" evidence="1">
    <location>
        <begin position="236"/>
        <end position="250"/>
    </location>
</feature>
<evidence type="ECO:0000313" key="2">
    <source>
        <dbReference type="EMBL" id="OAJ43487.1"/>
    </source>
</evidence>
<feature type="compositionally biased region" description="Low complexity" evidence="1">
    <location>
        <begin position="159"/>
        <end position="168"/>
    </location>
</feature>
<dbReference type="SUPFAM" id="SSF54277">
    <property type="entry name" value="CAD &amp; PB1 domains"/>
    <property type="match status" value="1"/>
</dbReference>
<sequence>MSADNARGVQGIAAAQKCARSADHQAIIASAARGGINDITLFTVPYEAIFEVPECKVKNLDQRSFMKDAKVVITTDENESFAGFTGAAILNPALSDSTLDYPKGDDGKPAVALTILRRPTLASVSTAIPQSPTDRSPLSASQTIPPPRSRASSLPEKGSSSTISRSQSRPADNTNFLPRPSTRRQLSANPIMENDLGFIGRSNSTTSTIDRYNRDASTLQRSLPRSNTDPDRLTSPVAQQYSQRSKNPNATEFPFDYADKSFSSSLGRSTTSREKNPDMFKAKIHFEGRTFAINMARDIDLATFGDIVCSKQGINTLAQISYPDEDDPDSMITVGDDDDLLLAISSSKGSTMVFKSNKLFQLILFRNPNQLHLTKSFLHVYYVVFP</sequence>
<proteinExistence type="predicted"/>
<dbReference type="OrthoDB" id="9450131at2759"/>
<dbReference type="EMBL" id="DS022310">
    <property type="protein sequence ID" value="OAJ43487.1"/>
    <property type="molecule type" value="Genomic_DNA"/>
</dbReference>
<gene>
    <name evidence="2" type="ORF">BDEG_26845</name>
</gene>
<reference evidence="2 3" key="2">
    <citation type="submission" date="2016-05" db="EMBL/GenBank/DDBJ databases">
        <title>Lineage-specific infection strategies underlie the spectrum of fungal disease in amphibians.</title>
        <authorList>
            <person name="Cuomo C.A."/>
            <person name="Farrer R.A."/>
            <person name="James T."/>
            <person name="Longcore J."/>
            <person name="Birren B."/>
        </authorList>
    </citation>
    <scope>NUCLEOTIDE SEQUENCE [LARGE SCALE GENOMIC DNA]</scope>
    <source>
        <strain evidence="2 3">JEL423</strain>
    </source>
</reference>
<dbReference type="AlphaFoldDB" id="A0A177WTM2"/>
<evidence type="ECO:0000313" key="3">
    <source>
        <dbReference type="Proteomes" id="UP000077115"/>
    </source>
</evidence>
<dbReference type="Gene3D" id="3.10.20.90">
    <property type="entry name" value="Phosphatidylinositol 3-kinase Catalytic Subunit, Chain A, domain 1"/>
    <property type="match status" value="1"/>
</dbReference>
<name>A0A177WTM2_BATDL</name>
<reference evidence="2 3" key="1">
    <citation type="submission" date="2006-10" db="EMBL/GenBank/DDBJ databases">
        <title>The Genome Sequence of Batrachochytrium dendrobatidis JEL423.</title>
        <authorList>
            <consortium name="The Broad Institute Genome Sequencing Platform"/>
            <person name="Birren B."/>
            <person name="Lander E."/>
            <person name="Galagan J."/>
            <person name="Cuomo C."/>
            <person name="Devon K."/>
            <person name="Jaffe D."/>
            <person name="Butler J."/>
            <person name="Alvarez P."/>
            <person name="Gnerre S."/>
            <person name="Grabherr M."/>
            <person name="Kleber M."/>
            <person name="Mauceli E."/>
            <person name="Brockman W."/>
            <person name="Young S."/>
            <person name="LaButti K."/>
            <person name="Sykes S."/>
            <person name="DeCaprio D."/>
            <person name="Crawford M."/>
            <person name="Koehrsen M."/>
            <person name="Engels R."/>
            <person name="Montgomery P."/>
            <person name="Pearson M."/>
            <person name="Howarth C."/>
            <person name="Larson L."/>
            <person name="White J."/>
            <person name="O'Leary S."/>
            <person name="Kodira C."/>
            <person name="Zeng Q."/>
            <person name="Yandava C."/>
            <person name="Alvarado L."/>
            <person name="Longcore J."/>
            <person name="James T."/>
        </authorList>
    </citation>
    <scope>NUCLEOTIDE SEQUENCE [LARGE SCALE GENOMIC DNA]</scope>
    <source>
        <strain evidence="2 3">JEL423</strain>
    </source>
</reference>
<feature type="region of interest" description="Disordered" evidence="1">
    <location>
        <begin position="124"/>
        <end position="256"/>
    </location>
</feature>
<feature type="compositionally biased region" description="Polar residues" evidence="1">
    <location>
        <begin position="124"/>
        <end position="143"/>
    </location>
</feature>
<accession>A0A177WTM2</accession>
<protein>
    <submittedName>
        <fullName evidence="2">Uncharacterized protein</fullName>
    </submittedName>
</protein>
<evidence type="ECO:0000256" key="1">
    <source>
        <dbReference type="SAM" id="MobiDB-lite"/>
    </source>
</evidence>
<dbReference type="eggNOG" id="KOG4225">
    <property type="taxonomic scope" value="Eukaryota"/>
</dbReference>
<feature type="compositionally biased region" description="Polar residues" evidence="1">
    <location>
        <begin position="201"/>
        <end position="227"/>
    </location>
</feature>
<dbReference type="Proteomes" id="UP000077115">
    <property type="component" value="Unassembled WGS sequence"/>
</dbReference>
<organism evidence="2 3">
    <name type="scientific">Batrachochytrium dendrobatidis (strain JEL423)</name>
    <dbReference type="NCBI Taxonomy" id="403673"/>
    <lineage>
        <taxon>Eukaryota</taxon>
        <taxon>Fungi</taxon>
        <taxon>Fungi incertae sedis</taxon>
        <taxon>Chytridiomycota</taxon>
        <taxon>Chytridiomycota incertae sedis</taxon>
        <taxon>Chytridiomycetes</taxon>
        <taxon>Rhizophydiales</taxon>
        <taxon>Rhizophydiales incertae sedis</taxon>
        <taxon>Batrachochytrium</taxon>
    </lineage>
</organism>